<dbReference type="AlphaFoldDB" id="A0A328BY37"/>
<sequence>MHHGFIIKNCIDLVRFFKGDLTMKKLLLILTSLLIVGCAGGPKATVEDDAKAKQFVVPTDNTANLYVYRNENFGGAINMDILIDNHRVATTGPKTYIMKNLPAGEHKVEGIAAEGTSILTVNLLPNTIKFVWQEVKMGVFAARNKLQEVSAEVGKKGVQESKLLLHEK</sequence>
<dbReference type="EMBL" id="PTPX01000009">
    <property type="protein sequence ID" value="RAL19103.1"/>
    <property type="molecule type" value="Genomic_DNA"/>
</dbReference>
<comment type="caution">
    <text evidence="1">The sequence shown here is derived from an EMBL/GenBank/DDBJ whole genome shotgun (WGS) entry which is preliminary data.</text>
</comment>
<accession>A0A328BY37</accession>
<dbReference type="Proteomes" id="UP000248689">
    <property type="component" value="Unassembled WGS sequence"/>
</dbReference>
<evidence type="ECO:0000313" key="1">
    <source>
        <dbReference type="EMBL" id="RAL19103.1"/>
    </source>
</evidence>
<name>A0A328BY37_9PAST</name>
<evidence type="ECO:0008006" key="3">
    <source>
        <dbReference type="Google" id="ProtNLM"/>
    </source>
</evidence>
<proteinExistence type="predicted"/>
<dbReference type="OrthoDB" id="7375569at2"/>
<gene>
    <name evidence="1" type="ORF">C5N92_04725</name>
</gene>
<organism evidence="1 2">
    <name type="scientific">Glaesserella australis</name>
    <dbReference type="NCBI Taxonomy" id="2094024"/>
    <lineage>
        <taxon>Bacteria</taxon>
        <taxon>Pseudomonadati</taxon>
        <taxon>Pseudomonadota</taxon>
        <taxon>Gammaproteobacteria</taxon>
        <taxon>Pasteurellales</taxon>
        <taxon>Pasteurellaceae</taxon>
        <taxon>Glaesserella</taxon>
    </lineage>
</organism>
<keyword evidence="2" id="KW-1185">Reference proteome</keyword>
<reference evidence="2" key="1">
    <citation type="submission" date="2018-02" db="EMBL/GenBank/DDBJ databases">
        <title>Glaesserella australis sp. nov., isolated from the lungs of pigs.</title>
        <authorList>
            <person name="Turni C."/>
            <person name="Christensen H."/>
        </authorList>
    </citation>
    <scope>NUCLEOTIDE SEQUENCE [LARGE SCALE GENOMIC DNA]</scope>
    <source>
        <strain evidence="2">HS4635</strain>
    </source>
</reference>
<evidence type="ECO:0000313" key="2">
    <source>
        <dbReference type="Proteomes" id="UP000248689"/>
    </source>
</evidence>
<protein>
    <recommendedName>
        <fullName evidence="3">DUF2846 domain-containing protein</fullName>
    </recommendedName>
</protein>